<dbReference type="PRINTS" id="PR00081">
    <property type="entry name" value="GDHRDH"/>
</dbReference>
<organism evidence="4 5">
    <name type="scientific">Apolygus lucorum</name>
    <name type="common">Small green plant bug</name>
    <name type="synonym">Lygocoris lucorum</name>
    <dbReference type="NCBI Taxonomy" id="248454"/>
    <lineage>
        <taxon>Eukaryota</taxon>
        <taxon>Metazoa</taxon>
        <taxon>Ecdysozoa</taxon>
        <taxon>Arthropoda</taxon>
        <taxon>Hexapoda</taxon>
        <taxon>Insecta</taxon>
        <taxon>Pterygota</taxon>
        <taxon>Neoptera</taxon>
        <taxon>Paraneoptera</taxon>
        <taxon>Hemiptera</taxon>
        <taxon>Heteroptera</taxon>
        <taxon>Panheteroptera</taxon>
        <taxon>Cimicomorpha</taxon>
        <taxon>Miridae</taxon>
        <taxon>Mirini</taxon>
        <taxon>Apolygus</taxon>
    </lineage>
</organism>
<comment type="similarity">
    <text evidence="1 3">Belongs to the short-chain dehydrogenases/reductases (SDR) family.</text>
</comment>
<protein>
    <recommendedName>
        <fullName evidence="6">Alcohol dehydrogenase</fullName>
    </recommendedName>
</protein>
<dbReference type="Pfam" id="PF00106">
    <property type="entry name" value="adh_short"/>
    <property type="match status" value="1"/>
</dbReference>
<dbReference type="GO" id="GO:0016616">
    <property type="term" value="F:oxidoreductase activity, acting on the CH-OH group of donors, NAD or NADP as acceptor"/>
    <property type="evidence" value="ECO:0007669"/>
    <property type="project" value="TreeGrafter"/>
</dbReference>
<dbReference type="InterPro" id="IPR002347">
    <property type="entry name" value="SDR_fam"/>
</dbReference>
<dbReference type="Gene3D" id="3.40.50.720">
    <property type="entry name" value="NAD(P)-binding Rossmann-like Domain"/>
    <property type="match status" value="1"/>
</dbReference>
<accession>A0A6A4JBX3</accession>
<reference evidence="4" key="1">
    <citation type="journal article" date="2021" name="Mol. Ecol. Resour.">
        <title>Apolygus lucorum genome provides insights into omnivorousness and mesophyll feeding.</title>
        <authorList>
            <person name="Liu Y."/>
            <person name="Liu H."/>
            <person name="Wang H."/>
            <person name="Huang T."/>
            <person name="Liu B."/>
            <person name="Yang B."/>
            <person name="Yin L."/>
            <person name="Li B."/>
            <person name="Zhang Y."/>
            <person name="Zhang S."/>
            <person name="Jiang F."/>
            <person name="Zhang X."/>
            <person name="Ren Y."/>
            <person name="Wang B."/>
            <person name="Wang S."/>
            <person name="Lu Y."/>
            <person name="Wu K."/>
            <person name="Fan W."/>
            <person name="Wang G."/>
        </authorList>
    </citation>
    <scope>NUCLEOTIDE SEQUENCE</scope>
    <source>
        <strain evidence="4">12Hb</strain>
    </source>
</reference>
<evidence type="ECO:0000256" key="2">
    <source>
        <dbReference type="ARBA" id="ARBA00023002"/>
    </source>
</evidence>
<evidence type="ECO:0000313" key="5">
    <source>
        <dbReference type="Proteomes" id="UP000466442"/>
    </source>
</evidence>
<sequence length="303" mass="33258">MFACVRKIRCVATAIAQLTRPSVIHVAVRTKCEGKKKYMDMDCKVALITGGTSGIGFGAANELLCQGAKAVVITGLEECQGRQAAKDLNAMHGHGRCLFMRLDVEAKKMFEEVIKETMARYGSLDILFNNAGVMNDKEWEKCVEVNLNGMIRGCSLALEYMPTNESKTGVVINCAGTFGFEAMPYVPIYTATQHGVIGLTKSWGSPCHFEKTGIRIMALCPGITETDMITKERGKAQLTPEWTNKAFEMLDSMPKQTTLATGKALAYIIKYGDPGTLWPCEANVLFQAQPPERATFQTKVMDV</sequence>
<dbReference type="PRINTS" id="PR00080">
    <property type="entry name" value="SDRFAMILY"/>
</dbReference>
<comment type="caution">
    <text evidence="4">The sequence shown here is derived from an EMBL/GenBank/DDBJ whole genome shotgun (WGS) entry which is preliminary data.</text>
</comment>
<gene>
    <name evidence="4" type="ORF">GE061_003200</name>
</gene>
<dbReference type="Proteomes" id="UP000466442">
    <property type="component" value="Unassembled WGS sequence"/>
</dbReference>
<dbReference type="OrthoDB" id="417891at2759"/>
<keyword evidence="5" id="KW-1185">Reference proteome</keyword>
<proteinExistence type="inferred from homology"/>
<evidence type="ECO:0000256" key="3">
    <source>
        <dbReference type="RuleBase" id="RU000363"/>
    </source>
</evidence>
<evidence type="ECO:0008006" key="6">
    <source>
        <dbReference type="Google" id="ProtNLM"/>
    </source>
</evidence>
<evidence type="ECO:0000256" key="1">
    <source>
        <dbReference type="ARBA" id="ARBA00006484"/>
    </source>
</evidence>
<dbReference type="PANTHER" id="PTHR44229">
    <property type="entry name" value="15-HYDROXYPROSTAGLANDIN DEHYDROGENASE [NAD(+)]"/>
    <property type="match status" value="1"/>
</dbReference>
<name>A0A6A4JBX3_APOLU</name>
<dbReference type="AlphaFoldDB" id="A0A6A4JBX3"/>
<dbReference type="GO" id="GO:0005737">
    <property type="term" value="C:cytoplasm"/>
    <property type="evidence" value="ECO:0007669"/>
    <property type="project" value="TreeGrafter"/>
</dbReference>
<dbReference type="PANTHER" id="PTHR44229:SF8">
    <property type="entry name" value="ALCOHOL DEHYDROGENASE-RELATED"/>
    <property type="match status" value="1"/>
</dbReference>
<dbReference type="InterPro" id="IPR036291">
    <property type="entry name" value="NAD(P)-bd_dom_sf"/>
</dbReference>
<dbReference type="EMBL" id="WIXP02000011">
    <property type="protein sequence ID" value="KAF6202797.1"/>
    <property type="molecule type" value="Genomic_DNA"/>
</dbReference>
<evidence type="ECO:0000313" key="4">
    <source>
        <dbReference type="EMBL" id="KAF6202797.1"/>
    </source>
</evidence>
<dbReference type="SUPFAM" id="SSF51735">
    <property type="entry name" value="NAD(P)-binding Rossmann-fold domains"/>
    <property type="match status" value="1"/>
</dbReference>
<keyword evidence="2" id="KW-0560">Oxidoreductase</keyword>